<dbReference type="EMBL" id="CDPU01000088">
    <property type="protein sequence ID" value="CEO57153.1"/>
    <property type="molecule type" value="Genomic_DNA"/>
</dbReference>
<feature type="transmembrane region" description="Helical" evidence="6">
    <location>
        <begin position="349"/>
        <end position="372"/>
    </location>
</feature>
<feature type="region of interest" description="Disordered" evidence="5">
    <location>
        <begin position="1"/>
        <end position="27"/>
    </location>
</feature>
<dbReference type="Gene3D" id="1.20.1250.20">
    <property type="entry name" value="MFS general substrate transporter like domains"/>
    <property type="match status" value="1"/>
</dbReference>
<dbReference type="PANTHER" id="PTHR23501:SF59">
    <property type="entry name" value="MAJOR FACILITATOR SUPERFAMILY (MFS) PROFILE DOMAIN-CONTAINING PROTEIN-RELATED"/>
    <property type="match status" value="1"/>
</dbReference>
<comment type="subcellular location">
    <subcellularLocation>
        <location evidence="1">Membrane</location>
        <topology evidence="1">Multi-pass membrane protein</topology>
    </subcellularLocation>
</comment>
<protein>
    <recommendedName>
        <fullName evidence="7">Major facilitator superfamily (MFS) profile domain-containing protein</fullName>
    </recommendedName>
</protein>
<dbReference type="Gene3D" id="1.20.1720.10">
    <property type="entry name" value="Multidrug resistance protein D"/>
    <property type="match status" value="1"/>
</dbReference>
<dbReference type="AlphaFoldDB" id="A0A0B7KHV1"/>
<sequence>MPETMASNRVERTQEKSQIEDLTSGSISNNLELEAADGGAEAAEPSAEFKPDRRFWLALAPILVLAAMVSLDGTAVTVALPIMANDLGGTAIEAFWTGTSFLLSSAVLQLPTAAWSGIFGRMPVLVACSFLFLIGVIVASVAKDFGTVFAGRVIQGVGGGGIILLNDIVVTDLVPMRQRGKYFGIVGGVWAFGSVCGPVIGGALAYEASWRGIFWMLIPFAAIVLVLIPIFLRLSKPPGSVIDKLRQFDWLGSLVFVGAATCTLMPLTWGGVQYEWDQWQTLFPLLLGIAVLFAFGIYESYVPKEPIMTMSLLKSYEMLYSLLSGIINAAIVYGSLYFLPLYFEAVQGYSPIISGVALFPATFTLAPMSMVAGTVISKRGEYRWVTWIGWIMSTIGLGVMTLLDVDTTIAEWFFLTIFMGIGQGLLYTSLAIINQAAAPDKLMSHAISMFIFSRMLGQALGVALSGLIFQNQMRSNLLATTTLADKAVEYSRDASSIVSFLHDMPNDVKKEELVQAYADSLKIVWAVMCALSGAAMIGSFFVKHISLDREHETEQGIHQEESDE</sequence>
<dbReference type="PANTHER" id="PTHR23501">
    <property type="entry name" value="MAJOR FACILITATOR SUPERFAMILY"/>
    <property type="match status" value="1"/>
</dbReference>
<feature type="transmembrane region" description="Helical" evidence="6">
    <location>
        <begin position="212"/>
        <end position="232"/>
    </location>
</feature>
<dbReference type="PRINTS" id="PR01036">
    <property type="entry name" value="TCRTETB"/>
</dbReference>
<feature type="transmembrane region" description="Helical" evidence="6">
    <location>
        <begin position="445"/>
        <end position="469"/>
    </location>
</feature>
<dbReference type="SUPFAM" id="SSF103473">
    <property type="entry name" value="MFS general substrate transporter"/>
    <property type="match status" value="1"/>
</dbReference>
<name>A0A0B7KHV1_BIOOC</name>
<feature type="transmembrane region" description="Helical" evidence="6">
    <location>
        <begin position="122"/>
        <end position="142"/>
    </location>
</feature>
<feature type="transmembrane region" description="Helical" evidence="6">
    <location>
        <begin position="182"/>
        <end position="206"/>
    </location>
</feature>
<dbReference type="GO" id="GO:0022857">
    <property type="term" value="F:transmembrane transporter activity"/>
    <property type="evidence" value="ECO:0007669"/>
    <property type="project" value="InterPro"/>
</dbReference>
<feature type="transmembrane region" description="Helical" evidence="6">
    <location>
        <begin position="248"/>
        <end position="269"/>
    </location>
</feature>
<evidence type="ECO:0000313" key="8">
    <source>
        <dbReference type="EMBL" id="CEO57153.1"/>
    </source>
</evidence>
<feature type="transmembrane region" description="Helical" evidence="6">
    <location>
        <begin position="94"/>
        <end position="115"/>
    </location>
</feature>
<evidence type="ECO:0000256" key="4">
    <source>
        <dbReference type="ARBA" id="ARBA00023136"/>
    </source>
</evidence>
<dbReference type="PROSITE" id="PS50850">
    <property type="entry name" value="MFS"/>
    <property type="match status" value="1"/>
</dbReference>
<feature type="transmembrane region" description="Helical" evidence="6">
    <location>
        <begin position="384"/>
        <end position="403"/>
    </location>
</feature>
<evidence type="ECO:0000256" key="6">
    <source>
        <dbReference type="SAM" id="Phobius"/>
    </source>
</evidence>
<feature type="transmembrane region" description="Helical" evidence="6">
    <location>
        <begin position="148"/>
        <end position="170"/>
    </location>
</feature>
<dbReference type="GO" id="GO:0005886">
    <property type="term" value="C:plasma membrane"/>
    <property type="evidence" value="ECO:0007669"/>
    <property type="project" value="TreeGrafter"/>
</dbReference>
<proteinExistence type="predicted"/>
<organism evidence="8">
    <name type="scientific">Bionectria ochroleuca</name>
    <name type="common">Gliocladium roseum</name>
    <dbReference type="NCBI Taxonomy" id="29856"/>
    <lineage>
        <taxon>Eukaryota</taxon>
        <taxon>Fungi</taxon>
        <taxon>Dikarya</taxon>
        <taxon>Ascomycota</taxon>
        <taxon>Pezizomycotina</taxon>
        <taxon>Sordariomycetes</taxon>
        <taxon>Hypocreomycetidae</taxon>
        <taxon>Hypocreales</taxon>
        <taxon>Bionectriaceae</taxon>
        <taxon>Clonostachys</taxon>
    </lineage>
</organism>
<dbReference type="InterPro" id="IPR011701">
    <property type="entry name" value="MFS"/>
</dbReference>
<feature type="domain" description="Major facilitator superfamily (MFS) profile" evidence="7">
    <location>
        <begin position="58"/>
        <end position="547"/>
    </location>
</feature>
<feature type="transmembrane region" description="Helical" evidence="6">
    <location>
        <begin position="319"/>
        <end position="343"/>
    </location>
</feature>
<keyword evidence="4 6" id="KW-0472">Membrane</keyword>
<dbReference type="InterPro" id="IPR036259">
    <property type="entry name" value="MFS_trans_sf"/>
</dbReference>
<feature type="transmembrane region" description="Helical" evidence="6">
    <location>
        <begin position="523"/>
        <end position="542"/>
    </location>
</feature>
<keyword evidence="2 6" id="KW-0812">Transmembrane</keyword>
<feature type="transmembrane region" description="Helical" evidence="6">
    <location>
        <begin position="409"/>
        <end position="433"/>
    </location>
</feature>
<evidence type="ECO:0000256" key="5">
    <source>
        <dbReference type="SAM" id="MobiDB-lite"/>
    </source>
</evidence>
<accession>A0A0B7KHV1</accession>
<keyword evidence="3 6" id="KW-1133">Transmembrane helix</keyword>
<feature type="compositionally biased region" description="Basic and acidic residues" evidence="5">
    <location>
        <begin position="9"/>
        <end position="19"/>
    </location>
</feature>
<evidence type="ECO:0000256" key="3">
    <source>
        <dbReference type="ARBA" id="ARBA00022989"/>
    </source>
</evidence>
<feature type="transmembrane region" description="Helical" evidence="6">
    <location>
        <begin position="55"/>
        <end position="82"/>
    </location>
</feature>
<reference evidence="8" key="1">
    <citation type="submission" date="2015-01" db="EMBL/GenBank/DDBJ databases">
        <authorList>
            <person name="Durling Mikael"/>
        </authorList>
    </citation>
    <scope>NUCLEOTIDE SEQUENCE</scope>
</reference>
<evidence type="ECO:0000256" key="2">
    <source>
        <dbReference type="ARBA" id="ARBA00022692"/>
    </source>
</evidence>
<dbReference type="InterPro" id="IPR020846">
    <property type="entry name" value="MFS_dom"/>
</dbReference>
<gene>
    <name evidence="8" type="ORF">BN869_000013211_1</name>
</gene>
<feature type="transmembrane region" description="Helical" evidence="6">
    <location>
        <begin position="281"/>
        <end position="298"/>
    </location>
</feature>
<evidence type="ECO:0000256" key="1">
    <source>
        <dbReference type="ARBA" id="ARBA00004141"/>
    </source>
</evidence>
<dbReference type="Pfam" id="PF07690">
    <property type="entry name" value="MFS_1"/>
    <property type="match status" value="1"/>
</dbReference>
<evidence type="ECO:0000259" key="7">
    <source>
        <dbReference type="PROSITE" id="PS50850"/>
    </source>
</evidence>